<accession>A0A1F4XK04</accession>
<proteinExistence type="predicted"/>
<protein>
    <submittedName>
        <fullName evidence="3">Uncharacterized protein</fullName>
    </submittedName>
</protein>
<evidence type="ECO:0000256" key="1">
    <source>
        <dbReference type="SAM" id="MobiDB-lite"/>
    </source>
</evidence>
<comment type="caution">
    <text evidence="3">The sequence shown here is derived from an EMBL/GenBank/DDBJ whole genome shotgun (WGS) entry which is preliminary data.</text>
</comment>
<evidence type="ECO:0000256" key="2">
    <source>
        <dbReference type="SAM" id="Phobius"/>
    </source>
</evidence>
<dbReference type="EMBL" id="MEWR01000014">
    <property type="protein sequence ID" value="OGC81940.1"/>
    <property type="molecule type" value="Genomic_DNA"/>
</dbReference>
<dbReference type="STRING" id="1817814.A2V81_03640"/>
<feature type="transmembrane region" description="Helical" evidence="2">
    <location>
        <begin position="163"/>
        <end position="184"/>
    </location>
</feature>
<reference evidence="3 4" key="1">
    <citation type="journal article" date="2016" name="Nat. Commun.">
        <title>Thousands of microbial genomes shed light on interconnected biogeochemical processes in an aquifer system.</title>
        <authorList>
            <person name="Anantharaman K."/>
            <person name="Brown C.T."/>
            <person name="Hug L.A."/>
            <person name="Sharon I."/>
            <person name="Castelle C.J."/>
            <person name="Probst A.J."/>
            <person name="Thomas B.C."/>
            <person name="Singh A."/>
            <person name="Wilkins M.J."/>
            <person name="Karaoz U."/>
            <person name="Brodie E.L."/>
            <person name="Williams K.H."/>
            <person name="Hubbard S.S."/>
            <person name="Banfield J.F."/>
        </authorList>
    </citation>
    <scope>NUCLEOTIDE SEQUENCE [LARGE SCALE GENOMIC DNA]</scope>
</reference>
<name>A0A1F4XK04_9BACT</name>
<evidence type="ECO:0000313" key="3">
    <source>
        <dbReference type="EMBL" id="OGC81940.1"/>
    </source>
</evidence>
<dbReference type="InterPro" id="IPR043993">
    <property type="entry name" value="T4SS_pilin"/>
</dbReference>
<gene>
    <name evidence="3" type="ORF">A2V81_03640</name>
</gene>
<keyword evidence="2" id="KW-1133">Transmembrane helix</keyword>
<feature type="transmembrane region" description="Helical" evidence="2">
    <location>
        <begin position="127"/>
        <end position="151"/>
    </location>
</feature>
<feature type="region of interest" description="Disordered" evidence="1">
    <location>
        <begin position="37"/>
        <end position="97"/>
    </location>
</feature>
<evidence type="ECO:0000313" key="4">
    <source>
        <dbReference type="Proteomes" id="UP000177614"/>
    </source>
</evidence>
<feature type="compositionally biased region" description="Low complexity" evidence="1">
    <location>
        <begin position="68"/>
        <end position="88"/>
    </location>
</feature>
<dbReference type="Pfam" id="PF18895">
    <property type="entry name" value="T4SS_pilin"/>
    <property type="match status" value="1"/>
</dbReference>
<dbReference type="Proteomes" id="UP000177614">
    <property type="component" value="Unassembled WGS sequence"/>
</dbReference>
<dbReference type="AlphaFoldDB" id="A0A1F4XK04"/>
<organism evidence="3 4">
    <name type="scientific">Candidatus Abawacabacteria bacterium RBG_16_42_10</name>
    <dbReference type="NCBI Taxonomy" id="1817814"/>
    <lineage>
        <taxon>Bacteria</taxon>
        <taxon>Candidatus Abawacaibacteriota</taxon>
    </lineage>
</organism>
<sequence>MVVKSLYFLFGRVLLIAISLLCSLQIVFAGTEVTMPPPPEGSEPGSAGIGTGVPAAPTGSEPGSADIGTGVPAPTAGSAPGSAELGSPTSGGAGSSGSPLQIVAPPAHGLPGSGGVEALITTVVNNVLNFVAIIAIVAIVFSAIQFLLAQGRADAIGKAKKNLFNVVLGFAILMLAWSFVYIILQFLGFGR</sequence>
<keyword evidence="2" id="KW-0472">Membrane</keyword>
<keyword evidence="2" id="KW-0812">Transmembrane</keyword>